<dbReference type="NCBIfam" id="TIGR01656">
    <property type="entry name" value="Histidinol-ppas"/>
    <property type="match status" value="1"/>
</dbReference>
<gene>
    <name evidence="8" type="primary">gmhB</name>
    <name evidence="8" type="ORF">GCM10008935_00930</name>
</gene>
<dbReference type="PIRSF" id="PIRSF004682">
    <property type="entry name" value="GmhB"/>
    <property type="match status" value="1"/>
</dbReference>
<keyword evidence="3" id="KW-0479">Metal-binding</keyword>
<dbReference type="InterPro" id="IPR036412">
    <property type="entry name" value="HAD-like_sf"/>
</dbReference>
<proteinExistence type="inferred from homology"/>
<organism evidence="8 9">
    <name type="scientific">Alkalibacillus silvisoli</name>
    <dbReference type="NCBI Taxonomy" id="392823"/>
    <lineage>
        <taxon>Bacteria</taxon>
        <taxon>Bacillati</taxon>
        <taxon>Bacillota</taxon>
        <taxon>Bacilli</taxon>
        <taxon>Bacillales</taxon>
        <taxon>Bacillaceae</taxon>
        <taxon>Alkalibacillus</taxon>
    </lineage>
</organism>
<evidence type="ECO:0000256" key="6">
    <source>
        <dbReference type="ARBA" id="ARBA00031828"/>
    </source>
</evidence>
<keyword evidence="2 7" id="KW-0963">Cytoplasm</keyword>
<evidence type="ECO:0000256" key="5">
    <source>
        <dbReference type="ARBA" id="ARBA00023277"/>
    </source>
</evidence>
<sequence length="176" mass="19819">MNKAVFLDRDGVINEVKSTRVRFVNKPKDFFFLPGVKEAVAKLNTCGYDVFVVTNQGGVGLGYMSEKMLDEIHQHMQKEFDEAGAVIKEVQACTHDPSENCPCRKPKPGMLEALIKKYNITVDKSYMIGDREVDIEAGNAAKLTSIIVSNQYDKAKQSFEDLPEVVEWICEKYTNS</sequence>
<dbReference type="InterPro" id="IPR006543">
    <property type="entry name" value="Histidinol-phos"/>
</dbReference>
<dbReference type="InterPro" id="IPR023214">
    <property type="entry name" value="HAD_sf"/>
</dbReference>
<evidence type="ECO:0000313" key="8">
    <source>
        <dbReference type="EMBL" id="GAA0450334.1"/>
    </source>
</evidence>
<dbReference type="EMBL" id="BAAACZ010000002">
    <property type="protein sequence ID" value="GAA0450334.1"/>
    <property type="molecule type" value="Genomic_DNA"/>
</dbReference>
<dbReference type="PANTHER" id="PTHR42891:SF1">
    <property type="entry name" value="D-GLYCERO-BETA-D-MANNO-HEPTOSE-1,7-BISPHOSPHATE 7-PHOSPHATASE"/>
    <property type="match status" value="1"/>
</dbReference>
<dbReference type="Proteomes" id="UP001500740">
    <property type="component" value="Unassembled WGS sequence"/>
</dbReference>
<comment type="subcellular location">
    <subcellularLocation>
        <location evidence="1 7">Cytoplasm</location>
    </subcellularLocation>
</comment>
<keyword evidence="5 7" id="KW-0119">Carbohydrate metabolism</keyword>
<dbReference type="EC" id="3.1.3.-" evidence="7"/>
<evidence type="ECO:0000256" key="2">
    <source>
        <dbReference type="ARBA" id="ARBA00022490"/>
    </source>
</evidence>
<evidence type="ECO:0000256" key="1">
    <source>
        <dbReference type="ARBA" id="ARBA00004496"/>
    </source>
</evidence>
<evidence type="ECO:0000256" key="4">
    <source>
        <dbReference type="ARBA" id="ARBA00022801"/>
    </source>
</evidence>
<dbReference type="InterPro" id="IPR006549">
    <property type="entry name" value="HAD-SF_hydro_IIIA"/>
</dbReference>
<dbReference type="PANTHER" id="PTHR42891">
    <property type="entry name" value="D-GLYCERO-BETA-D-MANNO-HEPTOSE-1,7-BISPHOSPHATE 7-PHOSPHATASE"/>
    <property type="match status" value="1"/>
</dbReference>
<dbReference type="RefSeq" id="WP_343780980.1">
    <property type="nucleotide sequence ID" value="NZ_BAAACZ010000002.1"/>
</dbReference>
<comment type="caution">
    <text evidence="8">The sequence shown here is derived from an EMBL/GenBank/DDBJ whole genome shotgun (WGS) entry which is preliminary data.</text>
</comment>
<dbReference type="SUPFAM" id="SSF56784">
    <property type="entry name" value="HAD-like"/>
    <property type="match status" value="1"/>
</dbReference>
<evidence type="ECO:0000256" key="3">
    <source>
        <dbReference type="ARBA" id="ARBA00022723"/>
    </source>
</evidence>
<dbReference type="InterPro" id="IPR004446">
    <property type="entry name" value="Heptose_bisP_phosphatase"/>
</dbReference>
<evidence type="ECO:0000256" key="7">
    <source>
        <dbReference type="PIRNR" id="PIRNR004682"/>
    </source>
</evidence>
<protein>
    <recommendedName>
        <fullName evidence="6 7">D,D-heptose 1,7-bisphosphate phosphatase</fullName>
        <ecNumber evidence="7">3.1.3.-</ecNumber>
    </recommendedName>
</protein>
<dbReference type="Pfam" id="PF13242">
    <property type="entry name" value="Hydrolase_like"/>
    <property type="match status" value="1"/>
</dbReference>
<keyword evidence="9" id="KW-1185">Reference proteome</keyword>
<dbReference type="CDD" id="cd07503">
    <property type="entry name" value="HAD_HisB-N"/>
    <property type="match status" value="1"/>
</dbReference>
<evidence type="ECO:0000313" key="9">
    <source>
        <dbReference type="Proteomes" id="UP001500740"/>
    </source>
</evidence>
<dbReference type="NCBIfam" id="TIGR01662">
    <property type="entry name" value="HAD-SF-IIIA"/>
    <property type="match status" value="1"/>
</dbReference>
<name>A0ABN0ZL56_9BACI</name>
<reference evidence="8 9" key="1">
    <citation type="journal article" date="2019" name="Int. J. Syst. Evol. Microbiol.">
        <title>The Global Catalogue of Microorganisms (GCM) 10K type strain sequencing project: providing services to taxonomists for standard genome sequencing and annotation.</title>
        <authorList>
            <consortium name="The Broad Institute Genomics Platform"/>
            <consortium name="The Broad Institute Genome Sequencing Center for Infectious Disease"/>
            <person name="Wu L."/>
            <person name="Ma J."/>
        </authorList>
    </citation>
    <scope>NUCLEOTIDE SEQUENCE [LARGE SCALE GENOMIC DNA]</scope>
    <source>
        <strain evidence="8 9">JCM 14193</strain>
    </source>
</reference>
<dbReference type="Gene3D" id="3.40.50.1000">
    <property type="entry name" value="HAD superfamily/HAD-like"/>
    <property type="match status" value="1"/>
</dbReference>
<keyword evidence="4 7" id="KW-0378">Hydrolase</keyword>
<comment type="similarity">
    <text evidence="7">Belongs to the gmhB family.</text>
</comment>
<accession>A0ABN0ZL56</accession>